<keyword evidence="2" id="KW-0813">Transport</keyword>
<dbReference type="GO" id="GO:0016020">
    <property type="term" value="C:membrane"/>
    <property type="evidence" value="ECO:0007669"/>
    <property type="project" value="UniProtKB-SubCell"/>
</dbReference>
<feature type="transmembrane region" description="Helical" evidence="7">
    <location>
        <begin position="225"/>
        <end position="247"/>
    </location>
</feature>
<accession>A0A2U3B9H0</accession>
<protein>
    <submittedName>
        <fullName evidence="8">Permease</fullName>
    </submittedName>
</protein>
<evidence type="ECO:0000256" key="1">
    <source>
        <dbReference type="ARBA" id="ARBA00004141"/>
    </source>
</evidence>
<organism evidence="8 9">
    <name type="scientific">Vibrio albus</name>
    <dbReference type="NCBI Taxonomy" id="2200953"/>
    <lineage>
        <taxon>Bacteria</taxon>
        <taxon>Pseudomonadati</taxon>
        <taxon>Pseudomonadota</taxon>
        <taxon>Gammaproteobacteria</taxon>
        <taxon>Vibrionales</taxon>
        <taxon>Vibrionaceae</taxon>
        <taxon>Vibrio</taxon>
    </lineage>
</organism>
<dbReference type="PANTHER" id="PTHR36838:SF3">
    <property type="entry name" value="TRANSPORTER AUXIN EFFLUX CARRIER EC FAMILY"/>
    <property type="match status" value="1"/>
</dbReference>
<gene>
    <name evidence="8" type="ORF">DI392_11385</name>
</gene>
<evidence type="ECO:0000256" key="4">
    <source>
        <dbReference type="ARBA" id="ARBA00022692"/>
    </source>
</evidence>
<feature type="transmembrane region" description="Helical" evidence="7">
    <location>
        <begin position="38"/>
        <end position="57"/>
    </location>
</feature>
<feature type="transmembrane region" description="Helical" evidence="7">
    <location>
        <begin position="259"/>
        <end position="278"/>
    </location>
</feature>
<evidence type="ECO:0000256" key="3">
    <source>
        <dbReference type="ARBA" id="ARBA00022475"/>
    </source>
</evidence>
<comment type="caution">
    <text evidence="8">The sequence shown here is derived from an EMBL/GenBank/DDBJ whole genome shotgun (WGS) entry which is preliminary data.</text>
</comment>
<keyword evidence="5 7" id="KW-1133">Transmembrane helix</keyword>
<feature type="transmembrane region" description="Helical" evidence="7">
    <location>
        <begin position="63"/>
        <end position="83"/>
    </location>
</feature>
<dbReference type="AlphaFoldDB" id="A0A2U3B9H0"/>
<dbReference type="RefSeq" id="WP_109320024.1">
    <property type="nucleotide sequence ID" value="NZ_QFWT01000005.1"/>
</dbReference>
<keyword evidence="3" id="KW-1003">Cell membrane</keyword>
<dbReference type="InterPro" id="IPR004776">
    <property type="entry name" value="Mem_transp_PIN-like"/>
</dbReference>
<comment type="subcellular location">
    <subcellularLocation>
        <location evidence="1">Membrane</location>
        <topology evidence="1">Multi-pass membrane protein</topology>
    </subcellularLocation>
</comment>
<keyword evidence="9" id="KW-1185">Reference proteome</keyword>
<dbReference type="EMBL" id="QFWT01000005">
    <property type="protein sequence ID" value="PWI33440.1"/>
    <property type="molecule type" value="Genomic_DNA"/>
</dbReference>
<dbReference type="PANTHER" id="PTHR36838">
    <property type="entry name" value="AUXIN EFFLUX CARRIER FAMILY PROTEIN"/>
    <property type="match status" value="1"/>
</dbReference>
<feature type="transmembrane region" description="Helical" evidence="7">
    <location>
        <begin position="290"/>
        <end position="309"/>
    </location>
</feature>
<keyword evidence="6 7" id="KW-0472">Membrane</keyword>
<dbReference type="GO" id="GO:0055085">
    <property type="term" value="P:transmembrane transport"/>
    <property type="evidence" value="ECO:0007669"/>
    <property type="project" value="InterPro"/>
</dbReference>
<evidence type="ECO:0000256" key="6">
    <source>
        <dbReference type="ARBA" id="ARBA00023136"/>
    </source>
</evidence>
<reference evidence="8 9" key="1">
    <citation type="submission" date="2018-05" db="EMBL/GenBank/DDBJ databases">
        <title>Vibrio limimaris sp. nov., isolated from marine sediment.</title>
        <authorList>
            <person name="Li C.-M."/>
        </authorList>
    </citation>
    <scope>NUCLEOTIDE SEQUENCE [LARGE SCALE GENOMIC DNA]</scope>
    <source>
        <strain evidence="8 9">E4404</strain>
    </source>
</reference>
<evidence type="ECO:0000256" key="7">
    <source>
        <dbReference type="SAM" id="Phobius"/>
    </source>
</evidence>
<proteinExistence type="predicted"/>
<dbReference type="OrthoDB" id="9810457at2"/>
<keyword evidence="4 7" id="KW-0812">Transmembrane</keyword>
<feature type="transmembrane region" description="Helical" evidence="7">
    <location>
        <begin position="125"/>
        <end position="146"/>
    </location>
</feature>
<dbReference type="Proteomes" id="UP000245362">
    <property type="component" value="Unassembled WGS sequence"/>
</dbReference>
<feature type="transmembrane region" description="Helical" evidence="7">
    <location>
        <begin position="196"/>
        <end position="218"/>
    </location>
</feature>
<evidence type="ECO:0000256" key="5">
    <source>
        <dbReference type="ARBA" id="ARBA00022989"/>
    </source>
</evidence>
<name>A0A2U3B9H0_9VIBR</name>
<dbReference type="Pfam" id="PF03547">
    <property type="entry name" value="Mem_trans"/>
    <property type="match status" value="1"/>
</dbReference>
<evidence type="ECO:0000313" key="8">
    <source>
        <dbReference type="EMBL" id="PWI33440.1"/>
    </source>
</evidence>
<feature type="transmembrane region" description="Helical" evidence="7">
    <location>
        <begin position="95"/>
        <end position="119"/>
    </location>
</feature>
<feature type="transmembrane region" description="Helical" evidence="7">
    <location>
        <begin position="6"/>
        <end position="26"/>
    </location>
</feature>
<evidence type="ECO:0000256" key="2">
    <source>
        <dbReference type="ARBA" id="ARBA00022448"/>
    </source>
</evidence>
<evidence type="ECO:0000313" key="9">
    <source>
        <dbReference type="Proteomes" id="UP000245362"/>
    </source>
</evidence>
<feature type="transmembrane region" description="Helical" evidence="7">
    <location>
        <begin position="167"/>
        <end position="190"/>
    </location>
</feature>
<sequence length="310" mass="33286">MLDILSITGPIYLSILLGLLATRNGIFTKNELQVLGKFVLKVALPALVFSSLAGRPITEIFNTTYLAAYLIASLISLIIGYYSSRYVLKENRLAATFNAMGVSCSNSGFIGFPILLLIVPDVAGVALALNVIVENLVMIPLLLIMAERSCSAGHAMLGKTLIGLTKNPLMIALITGTCVSVMEIPLPQAITRTVELFSRASGALSLFIIGGTLVGLSVRGMNHQIFPVALGKLLLHPITILATIWVLLKFGFPPLETDLHRAIIIMAAIPMMGTYTILAQAYGQERTASAIMLFTTMLSFFTLSGLLMVI</sequence>